<comment type="caution">
    <text evidence="1">The sequence shown here is derived from an EMBL/GenBank/DDBJ whole genome shotgun (WGS) entry which is preliminary data.</text>
</comment>
<dbReference type="RefSeq" id="XP_043032536.1">
    <property type="nucleotide sequence ID" value="XM_043178224.1"/>
</dbReference>
<sequence>METLILSVDDAGWGRTYGKTVVDVVRQRLNEKRAAELNVTRLFYLRIDCVGDEVVHQLRSDGLDALEDEGLYWGKGESPYLEVEEYWVGTWYSELNIYVQREFENS</sequence>
<organism evidence="1 2">
    <name type="scientific">Guyanagaster necrorhizus</name>
    <dbReference type="NCBI Taxonomy" id="856835"/>
    <lineage>
        <taxon>Eukaryota</taxon>
        <taxon>Fungi</taxon>
        <taxon>Dikarya</taxon>
        <taxon>Basidiomycota</taxon>
        <taxon>Agaricomycotina</taxon>
        <taxon>Agaricomycetes</taxon>
        <taxon>Agaricomycetidae</taxon>
        <taxon>Agaricales</taxon>
        <taxon>Marasmiineae</taxon>
        <taxon>Physalacriaceae</taxon>
        <taxon>Guyanagaster</taxon>
    </lineage>
</organism>
<proteinExistence type="predicted"/>
<name>A0A9P7VED9_9AGAR</name>
<dbReference type="AlphaFoldDB" id="A0A9P7VED9"/>
<keyword evidence="2" id="KW-1185">Reference proteome</keyword>
<dbReference type="Proteomes" id="UP000812287">
    <property type="component" value="Unassembled WGS sequence"/>
</dbReference>
<evidence type="ECO:0000313" key="1">
    <source>
        <dbReference type="EMBL" id="KAG7439032.1"/>
    </source>
</evidence>
<accession>A0A9P7VED9</accession>
<dbReference type="EMBL" id="MU250688">
    <property type="protein sequence ID" value="KAG7439032.1"/>
    <property type="molecule type" value="Genomic_DNA"/>
</dbReference>
<evidence type="ECO:0000313" key="2">
    <source>
        <dbReference type="Proteomes" id="UP000812287"/>
    </source>
</evidence>
<protein>
    <submittedName>
        <fullName evidence="1">Uncharacterized protein</fullName>
    </submittedName>
</protein>
<dbReference type="GeneID" id="66100511"/>
<reference evidence="1" key="1">
    <citation type="submission" date="2020-11" db="EMBL/GenBank/DDBJ databases">
        <title>Adaptations for nitrogen fixation in a non-lichenized fungal sporocarp promotes dispersal by wood-feeding termites.</title>
        <authorList>
            <consortium name="DOE Joint Genome Institute"/>
            <person name="Koch R.A."/>
            <person name="Yoon G."/>
            <person name="Arayal U."/>
            <person name="Lail K."/>
            <person name="Amirebrahimi M."/>
            <person name="Labutti K."/>
            <person name="Lipzen A."/>
            <person name="Riley R."/>
            <person name="Barry K."/>
            <person name="Henrissat B."/>
            <person name="Grigoriev I.V."/>
            <person name="Herr J.R."/>
            <person name="Aime M.C."/>
        </authorList>
    </citation>
    <scope>NUCLEOTIDE SEQUENCE</scope>
    <source>
        <strain evidence="1">MCA 3950</strain>
    </source>
</reference>
<gene>
    <name evidence="1" type="ORF">BT62DRAFT_1014494</name>
</gene>